<gene>
    <name evidence="1" type="ORF">HHO47_01565</name>
</gene>
<sequence length="113" mass="13157">MKILLLPGLDGTGLLFEKVTENLPENLDTEVISYELLKGVTYAEQGAELAKRFKDTDIYIVAESYSGRVAYEFISYLAVVFEASYFWPVLSQRLLYYLNWQDFYPLVYCHQTF</sequence>
<comment type="caution">
    <text evidence="1">The sequence shown here is derived from an EMBL/GenBank/DDBJ whole genome shotgun (WGS) entry which is preliminary data.</text>
</comment>
<evidence type="ECO:0000313" key="2">
    <source>
        <dbReference type="Proteomes" id="UP000570493"/>
    </source>
</evidence>
<dbReference type="RefSeq" id="WP_169018213.1">
    <property type="nucleotide sequence ID" value="NZ_JABBMT010000001.1"/>
</dbReference>
<dbReference type="Proteomes" id="UP000570493">
    <property type="component" value="Unassembled WGS sequence"/>
</dbReference>
<proteinExistence type="predicted"/>
<organism evidence="1 2">
    <name type="scientific">Pseudoalteromonas arctica</name>
    <dbReference type="NCBI Taxonomy" id="394751"/>
    <lineage>
        <taxon>Bacteria</taxon>
        <taxon>Pseudomonadati</taxon>
        <taxon>Pseudomonadota</taxon>
        <taxon>Gammaproteobacteria</taxon>
        <taxon>Alteromonadales</taxon>
        <taxon>Pseudoalteromonadaceae</taxon>
        <taxon>Pseudoalteromonas</taxon>
    </lineage>
</organism>
<dbReference type="AlphaFoldDB" id="A0A7Y0DQ32"/>
<dbReference type="EMBL" id="JABBMT010000001">
    <property type="protein sequence ID" value="NMM39567.1"/>
    <property type="molecule type" value="Genomic_DNA"/>
</dbReference>
<evidence type="ECO:0008006" key="3">
    <source>
        <dbReference type="Google" id="ProtNLM"/>
    </source>
</evidence>
<accession>A0A7Y0DQ32</accession>
<protein>
    <recommendedName>
        <fullName evidence="3">Alpha/beta hydrolase</fullName>
    </recommendedName>
</protein>
<reference evidence="1" key="1">
    <citation type="submission" date="2020-04" db="EMBL/GenBank/DDBJ databases">
        <title>Genome Sequencing for Pseudoaltermonas arctica.</title>
        <authorList>
            <person name="Elkins N.S."/>
        </authorList>
    </citation>
    <scope>NUCLEOTIDE SEQUENCE [LARGE SCALE GENOMIC DNA]</scope>
    <source>
        <strain evidence="1">NEC-BIFX-2020_0012</strain>
    </source>
</reference>
<keyword evidence="2" id="KW-1185">Reference proteome</keyword>
<evidence type="ECO:0000313" key="1">
    <source>
        <dbReference type="EMBL" id="NMM39567.1"/>
    </source>
</evidence>
<name>A0A7Y0DQ32_9GAMM</name>